<gene>
    <name evidence="4" type="ORF">DBRI1063_LOCUS19708</name>
    <name evidence="5" type="ORF">DBRI1063_LOCUS19709</name>
</gene>
<evidence type="ECO:0000256" key="2">
    <source>
        <dbReference type="ARBA" id="ARBA00023002"/>
    </source>
</evidence>
<evidence type="ECO:0000259" key="3">
    <source>
        <dbReference type="Pfam" id="PF08240"/>
    </source>
</evidence>
<dbReference type="AlphaFoldDB" id="A0A6U3T9F2"/>
<keyword evidence="1" id="KW-0521">NADP</keyword>
<proteinExistence type="predicted"/>
<dbReference type="EMBL" id="HBGN01030628">
    <property type="protein sequence ID" value="CAD9347100.1"/>
    <property type="molecule type" value="Transcribed_RNA"/>
</dbReference>
<dbReference type="InterPro" id="IPR013154">
    <property type="entry name" value="ADH-like_N"/>
</dbReference>
<dbReference type="GO" id="GO:0016651">
    <property type="term" value="F:oxidoreductase activity, acting on NAD(P)H"/>
    <property type="evidence" value="ECO:0007669"/>
    <property type="project" value="TreeGrafter"/>
</dbReference>
<dbReference type="Pfam" id="PF08240">
    <property type="entry name" value="ADH_N"/>
    <property type="match status" value="1"/>
</dbReference>
<protein>
    <recommendedName>
        <fullName evidence="3">Alcohol dehydrogenase-like N-terminal domain-containing protein</fullName>
    </recommendedName>
</protein>
<dbReference type="PANTHER" id="PTHR48106:SF18">
    <property type="entry name" value="QUINONE OXIDOREDUCTASE PIG3"/>
    <property type="match status" value="1"/>
</dbReference>
<evidence type="ECO:0000256" key="1">
    <source>
        <dbReference type="ARBA" id="ARBA00022857"/>
    </source>
</evidence>
<feature type="domain" description="Alcohol dehydrogenase-like N-terminal" evidence="3">
    <location>
        <begin position="66"/>
        <end position="174"/>
    </location>
</feature>
<dbReference type="Gene3D" id="3.90.180.10">
    <property type="entry name" value="Medium-chain alcohol dehydrogenases, catalytic domain"/>
    <property type="match status" value="1"/>
</dbReference>
<dbReference type="EMBL" id="HBGN01030627">
    <property type="protein sequence ID" value="CAD9347098.1"/>
    <property type="molecule type" value="Transcribed_RNA"/>
</dbReference>
<name>A0A6U3T9F2_9STRA</name>
<accession>A0A6U3T9F2</accession>
<evidence type="ECO:0000313" key="5">
    <source>
        <dbReference type="EMBL" id="CAD9347100.1"/>
    </source>
</evidence>
<dbReference type="GO" id="GO:0070402">
    <property type="term" value="F:NADPH binding"/>
    <property type="evidence" value="ECO:0007669"/>
    <property type="project" value="TreeGrafter"/>
</dbReference>
<keyword evidence="2" id="KW-0560">Oxidoreductase</keyword>
<evidence type="ECO:0000313" key="4">
    <source>
        <dbReference type="EMBL" id="CAD9347098.1"/>
    </source>
</evidence>
<dbReference type="PANTHER" id="PTHR48106">
    <property type="entry name" value="QUINONE OXIDOREDUCTASE PIG3-RELATED"/>
    <property type="match status" value="1"/>
</dbReference>
<sequence length="193" mass="20906">MTPREHAQRYILLNSLHNHHTPHVIVGHTNIISSRQYNIMEALAATKFGPPHKVLQFVQTDLPEPGPTELRIRVQYAELNPVDLHKLAGGPNDGKPIPPNKCPLIVGYGGSGIIDKVGWEVLSSDDDGDKVESSSSSSSSLKVGNEVAFLCDARKNGSYAEYVIVDHRLVSLIPNGVSLAEGGASTIVRMHCL</sequence>
<dbReference type="InterPro" id="IPR011032">
    <property type="entry name" value="GroES-like_sf"/>
</dbReference>
<organism evidence="4">
    <name type="scientific">Ditylum brightwellii</name>
    <dbReference type="NCBI Taxonomy" id="49249"/>
    <lineage>
        <taxon>Eukaryota</taxon>
        <taxon>Sar</taxon>
        <taxon>Stramenopiles</taxon>
        <taxon>Ochrophyta</taxon>
        <taxon>Bacillariophyta</taxon>
        <taxon>Mediophyceae</taxon>
        <taxon>Lithodesmiophycidae</taxon>
        <taxon>Lithodesmiales</taxon>
        <taxon>Lithodesmiaceae</taxon>
        <taxon>Ditylum</taxon>
    </lineage>
</organism>
<reference evidence="4" key="1">
    <citation type="submission" date="2021-01" db="EMBL/GenBank/DDBJ databases">
        <authorList>
            <person name="Corre E."/>
            <person name="Pelletier E."/>
            <person name="Niang G."/>
            <person name="Scheremetjew M."/>
            <person name="Finn R."/>
            <person name="Kale V."/>
            <person name="Holt S."/>
            <person name="Cochrane G."/>
            <person name="Meng A."/>
            <person name="Brown T."/>
            <person name="Cohen L."/>
        </authorList>
    </citation>
    <scope>NUCLEOTIDE SEQUENCE</scope>
    <source>
        <strain evidence="4">Pop2</strain>
    </source>
</reference>
<dbReference type="SUPFAM" id="SSF50129">
    <property type="entry name" value="GroES-like"/>
    <property type="match status" value="1"/>
</dbReference>